<dbReference type="Pfam" id="PF22106">
    <property type="entry name" value="NGO1945_C"/>
    <property type="match status" value="1"/>
</dbReference>
<gene>
    <name evidence="3" type="ORF">J0A66_06715</name>
</gene>
<dbReference type="InterPro" id="IPR054098">
    <property type="entry name" value="NGO1945-like_C"/>
</dbReference>
<dbReference type="EMBL" id="JAFKCV010000003">
    <property type="protein sequence ID" value="MBN7824914.1"/>
    <property type="molecule type" value="Genomic_DNA"/>
</dbReference>
<comment type="caution">
    <text evidence="3">The sequence shown here is derived from an EMBL/GenBank/DDBJ whole genome shotgun (WGS) entry which is preliminary data.</text>
</comment>
<reference evidence="3" key="1">
    <citation type="submission" date="2021-03" db="EMBL/GenBank/DDBJ databases">
        <title>novel species isolated from a fishpond in China.</title>
        <authorList>
            <person name="Lu H."/>
            <person name="Cai Z."/>
        </authorList>
    </citation>
    <scope>NUCLEOTIDE SEQUENCE</scope>
    <source>
        <strain evidence="3">JCM 30855</strain>
    </source>
</reference>
<evidence type="ECO:0000259" key="2">
    <source>
        <dbReference type="Pfam" id="PF22106"/>
    </source>
</evidence>
<dbReference type="Gene3D" id="3.90.930.50">
    <property type="match status" value="1"/>
</dbReference>
<evidence type="ECO:0000313" key="4">
    <source>
        <dbReference type="Proteomes" id="UP000664654"/>
    </source>
</evidence>
<dbReference type="RefSeq" id="WP_206573027.1">
    <property type="nucleotide sequence ID" value="NZ_JAFKCV010000003.1"/>
</dbReference>
<accession>A0A939DLG3</accession>
<evidence type="ECO:0000259" key="1">
    <source>
        <dbReference type="Pfam" id="PF09836"/>
    </source>
</evidence>
<sequence>MSQLRAVQLAFTRHIRDPHGRALPEDIEDRRMAVYRELFFNNISGFLSNGFPVLCGLYGKGEWHKLCRKFFSTHHCRSPYFVDISKEFVEFLANEYQPSGPDPVFMAELAHYEWVELALSIAQGDSKSPQKATDWQTLPLAVSELAWSLSYQYPVHRISREFQPTSPSGPYYFLVYRDEEDRVQFNQIEQVNAYLINLLEQQPMNLQSLVAHMQQAMPQMDKDQVEKGLREAVAWFVQKGVLYPHTD</sequence>
<dbReference type="Proteomes" id="UP000664654">
    <property type="component" value="Unassembled WGS sequence"/>
</dbReference>
<keyword evidence="4" id="KW-1185">Reference proteome</keyword>
<proteinExistence type="predicted"/>
<dbReference type="Pfam" id="PF09836">
    <property type="entry name" value="DUF2063"/>
    <property type="match status" value="1"/>
</dbReference>
<dbReference type="InterPro" id="IPR044922">
    <property type="entry name" value="DUF2063_N_sf"/>
</dbReference>
<protein>
    <submittedName>
        <fullName evidence="3">DNA-binding domain-containing protein</fullName>
    </submittedName>
</protein>
<feature type="domain" description="NGO1945-like C-terminal" evidence="2">
    <location>
        <begin position="143"/>
        <end position="234"/>
    </location>
</feature>
<dbReference type="InterPro" id="IPR018640">
    <property type="entry name" value="DUF2063"/>
</dbReference>
<feature type="domain" description="Putative DNA-binding" evidence="1">
    <location>
        <begin position="7"/>
        <end position="92"/>
    </location>
</feature>
<dbReference type="Gene3D" id="1.10.150.690">
    <property type="entry name" value="DUF2063"/>
    <property type="match status" value="1"/>
</dbReference>
<name>A0A939DLG3_9ALTE</name>
<dbReference type="GO" id="GO:0003677">
    <property type="term" value="F:DNA binding"/>
    <property type="evidence" value="ECO:0007669"/>
    <property type="project" value="UniProtKB-KW"/>
</dbReference>
<evidence type="ECO:0000313" key="3">
    <source>
        <dbReference type="EMBL" id="MBN7824914.1"/>
    </source>
</evidence>
<keyword evidence="3" id="KW-0238">DNA-binding</keyword>
<organism evidence="3 4">
    <name type="scientific">Bowmanella dokdonensis</name>
    <dbReference type="NCBI Taxonomy" id="751969"/>
    <lineage>
        <taxon>Bacteria</taxon>
        <taxon>Pseudomonadati</taxon>
        <taxon>Pseudomonadota</taxon>
        <taxon>Gammaproteobacteria</taxon>
        <taxon>Alteromonadales</taxon>
        <taxon>Alteromonadaceae</taxon>
        <taxon>Bowmanella</taxon>
    </lineage>
</organism>
<dbReference type="AlphaFoldDB" id="A0A939DLG3"/>